<dbReference type="EMBL" id="JBBIAA010000019">
    <property type="protein sequence ID" value="MEJ5946298.1"/>
    <property type="molecule type" value="Genomic_DNA"/>
</dbReference>
<reference evidence="3 4" key="1">
    <citation type="journal article" date="2017" name="Int. J. Syst. Evol. Microbiol.">
        <title>Pseudokineococcus basanitobsidens sp. nov., isolated from volcanic rock.</title>
        <authorList>
            <person name="Lee D.W."/>
            <person name="Park M.Y."/>
            <person name="Kim J.J."/>
            <person name="Kim B.S."/>
        </authorList>
    </citation>
    <scope>NUCLEOTIDE SEQUENCE [LARGE SCALE GENOMIC DNA]</scope>
    <source>
        <strain evidence="3 4">DSM 103726</strain>
    </source>
</reference>
<dbReference type="InterPro" id="IPR000601">
    <property type="entry name" value="PKD_dom"/>
</dbReference>
<dbReference type="Gene3D" id="2.130.10.10">
    <property type="entry name" value="YVTN repeat-like/Quinoprotein amine dehydrogenase"/>
    <property type="match status" value="1"/>
</dbReference>
<proteinExistence type="predicted"/>
<evidence type="ECO:0000256" key="1">
    <source>
        <dbReference type="SAM" id="MobiDB-lite"/>
    </source>
</evidence>
<gene>
    <name evidence="3" type="ORF">WDZ17_13450</name>
</gene>
<dbReference type="InterPro" id="IPR035986">
    <property type="entry name" value="PKD_dom_sf"/>
</dbReference>
<dbReference type="PROSITE" id="PS50093">
    <property type="entry name" value="PKD"/>
    <property type="match status" value="1"/>
</dbReference>
<name>A0ABU8RMH3_9ACTN</name>
<dbReference type="InterPro" id="IPR013783">
    <property type="entry name" value="Ig-like_fold"/>
</dbReference>
<dbReference type="SMART" id="SM00089">
    <property type="entry name" value="PKD"/>
    <property type="match status" value="1"/>
</dbReference>
<organism evidence="3 4">
    <name type="scientific">Pseudokineococcus basanitobsidens</name>
    <dbReference type="NCBI Taxonomy" id="1926649"/>
    <lineage>
        <taxon>Bacteria</taxon>
        <taxon>Bacillati</taxon>
        <taxon>Actinomycetota</taxon>
        <taxon>Actinomycetes</taxon>
        <taxon>Kineosporiales</taxon>
        <taxon>Kineosporiaceae</taxon>
        <taxon>Pseudokineococcus</taxon>
    </lineage>
</organism>
<dbReference type="InterPro" id="IPR011047">
    <property type="entry name" value="Quinoprotein_ADH-like_sf"/>
</dbReference>
<evidence type="ECO:0000313" key="4">
    <source>
        <dbReference type="Proteomes" id="UP001387100"/>
    </source>
</evidence>
<dbReference type="SUPFAM" id="SSF63825">
    <property type="entry name" value="YWTD domain"/>
    <property type="match status" value="1"/>
</dbReference>
<dbReference type="CDD" id="cd00146">
    <property type="entry name" value="PKD"/>
    <property type="match status" value="1"/>
</dbReference>
<feature type="region of interest" description="Disordered" evidence="1">
    <location>
        <begin position="489"/>
        <end position="548"/>
    </location>
</feature>
<dbReference type="SUPFAM" id="SSF50998">
    <property type="entry name" value="Quinoprotein alcohol dehydrogenase-like"/>
    <property type="match status" value="1"/>
</dbReference>
<dbReference type="InterPro" id="IPR021720">
    <property type="entry name" value="Malectin_dom"/>
</dbReference>
<dbReference type="Gene3D" id="2.60.40.10">
    <property type="entry name" value="Immunoglobulins"/>
    <property type="match status" value="1"/>
</dbReference>
<protein>
    <submittedName>
        <fullName evidence="3">PKD domain-containing protein</fullName>
    </submittedName>
</protein>
<dbReference type="InterPro" id="IPR015943">
    <property type="entry name" value="WD40/YVTN_repeat-like_dom_sf"/>
</dbReference>
<evidence type="ECO:0000259" key="2">
    <source>
        <dbReference type="PROSITE" id="PS50093"/>
    </source>
</evidence>
<keyword evidence="4" id="KW-1185">Reference proteome</keyword>
<dbReference type="Pfam" id="PF18911">
    <property type="entry name" value="PKD_4"/>
    <property type="match status" value="1"/>
</dbReference>
<feature type="compositionally biased region" description="Low complexity" evidence="1">
    <location>
        <begin position="507"/>
        <end position="527"/>
    </location>
</feature>
<dbReference type="Gene3D" id="2.60.120.430">
    <property type="entry name" value="Galactose-binding lectin"/>
    <property type="match status" value="1"/>
</dbReference>
<dbReference type="RefSeq" id="WP_339575682.1">
    <property type="nucleotide sequence ID" value="NZ_JBBIAA010000019.1"/>
</dbReference>
<feature type="domain" description="PKD" evidence="2">
    <location>
        <begin position="844"/>
        <end position="930"/>
    </location>
</feature>
<dbReference type="SUPFAM" id="SSF49299">
    <property type="entry name" value="PKD domain"/>
    <property type="match status" value="1"/>
</dbReference>
<evidence type="ECO:0000313" key="3">
    <source>
        <dbReference type="EMBL" id="MEJ5946298.1"/>
    </source>
</evidence>
<dbReference type="InterPro" id="IPR022409">
    <property type="entry name" value="PKD/Chitinase_dom"/>
</dbReference>
<dbReference type="Proteomes" id="UP001387100">
    <property type="component" value="Unassembled WGS sequence"/>
</dbReference>
<comment type="caution">
    <text evidence="3">The sequence shown here is derived from an EMBL/GenBank/DDBJ whole genome shotgun (WGS) entry which is preliminary data.</text>
</comment>
<accession>A0ABU8RMH3</accession>
<sequence>MAEGPGVESGVIMGASLLARTTPAARPVRPIAAVAALLTAVGLLAGAVPAAAVNAAQPGVVSANPANTTPDVLDGAVLAITQVGGTVFVGGSFTQVRDRSTGATLARRSLFAVDAASGRVVTSFAPSFDGAVNSLTTDGTSVFAGGYFGTVNGTSRRSVVKLSTSGALASGQPTVPAGGVNEVVVSGDRLYMGGAFTYAGGQPRGGLAAVDRTSGRLLAEVDVPFTGQYNGGTTNIKRFDISPDGRSLVAVGNFTSVGGAAHQQVAMVDLPASGPATVSSWGTDRYDKARNGSCSGNFDTWTRDLDISPDGTYVVVSTTGAFGGGAGSGTLCDTTSRWELGRSGPGQQPTWIDYTGGDTSYGVAVTGAAVYVGGHMRWQNNPYQGDQAGPGAVAREGIAALDPVNGLPLRWNPGRTRGVGAQAIFANDQGLWVGSDTESFAGEPRRRLAFLPLQGGSSIPVTRQATLPGSVYAVQRAATSGRVLYRINTGGPAVPSQDDGPDWAADTSPDSSLRTSGSSTAAASIGSLDSSVPTGTPRELYESERWDGGGGDEMQWHFPVASGRTVEVRLYLANTCGCTSGAGQRVFDVALEGQTWLDDLDLAGSVGHSVGTVRSRSVVSDGSVDIDFGHVVENPLVNAIEIIDPSVSTGSSVSLVRRGVDASGAPVGPAETVSTSTDWVAARGTFLVAGTLYYGTSQGLVARSFDEGRVGTPRMVDLYDDPDDGTRIPFPTSSLTGAFFDPATHRLYYTVSGDARLLYRYFTPESEVVGAQTFVGDNGGVDLSGVAGMTLADGKVFYASGADGALRSISFTDGALRGTPATVSADGSWASRGLVVAGPAPAPPNTAPTASASVTCTDLTCRFDAAGSQDSDGTITGYAWDFGDGATGTGRTTEHTYATAGDRTVTLTVTDDAGATASRTATATATAPAP</sequence>
<dbReference type="Pfam" id="PF11721">
    <property type="entry name" value="Malectin"/>
    <property type="match status" value="1"/>
</dbReference>